<evidence type="ECO:0008006" key="5">
    <source>
        <dbReference type="Google" id="ProtNLM"/>
    </source>
</evidence>
<dbReference type="OrthoDB" id="3295600at2"/>
<feature type="chain" id="PRO_5015766357" description="DUF2927 family protein" evidence="2">
    <location>
        <begin position="30"/>
        <end position="319"/>
    </location>
</feature>
<gene>
    <name evidence="3" type="ORF">BCF33_0132</name>
</gene>
<feature type="compositionally biased region" description="Pro residues" evidence="1">
    <location>
        <begin position="28"/>
        <end position="41"/>
    </location>
</feature>
<dbReference type="Pfam" id="PF11150">
    <property type="entry name" value="DUF2927"/>
    <property type="match status" value="1"/>
</dbReference>
<comment type="caution">
    <text evidence="3">The sequence shown here is derived from an EMBL/GenBank/DDBJ whole genome shotgun (WGS) entry which is preliminary data.</text>
</comment>
<dbReference type="AlphaFoldDB" id="A0A2T0X6F7"/>
<protein>
    <recommendedName>
        <fullName evidence="5">DUF2927 family protein</fullName>
    </recommendedName>
</protein>
<evidence type="ECO:0000256" key="2">
    <source>
        <dbReference type="SAM" id="SignalP"/>
    </source>
</evidence>
<evidence type="ECO:0000313" key="4">
    <source>
        <dbReference type="Proteomes" id="UP000238801"/>
    </source>
</evidence>
<reference evidence="3 4" key="1">
    <citation type="submission" date="2018-03" db="EMBL/GenBank/DDBJ databases">
        <title>Genomic Encyclopedia of Archaeal and Bacterial Type Strains, Phase II (KMG-II): from individual species to whole genera.</title>
        <authorList>
            <person name="Goeker M."/>
        </authorList>
    </citation>
    <scope>NUCLEOTIDE SEQUENCE [LARGE SCALE GENOMIC DNA]</scope>
    <source>
        <strain evidence="3 4">DSM 29318</strain>
    </source>
</reference>
<feature type="signal peptide" evidence="2">
    <location>
        <begin position="1"/>
        <end position="29"/>
    </location>
</feature>
<keyword evidence="4" id="KW-1185">Reference proteome</keyword>
<dbReference type="RefSeq" id="WP_106159033.1">
    <property type="nucleotide sequence ID" value="NZ_PVTT01000001.1"/>
</dbReference>
<keyword evidence="2" id="KW-0732">Signal</keyword>
<organism evidence="3 4">
    <name type="scientific">Hasllibacter halocynthiae</name>
    <dbReference type="NCBI Taxonomy" id="595589"/>
    <lineage>
        <taxon>Bacteria</taxon>
        <taxon>Pseudomonadati</taxon>
        <taxon>Pseudomonadota</taxon>
        <taxon>Alphaproteobacteria</taxon>
        <taxon>Rhodobacterales</taxon>
        <taxon>Roseobacteraceae</taxon>
        <taxon>Hasllibacter</taxon>
    </lineage>
</organism>
<dbReference type="EMBL" id="PVTT01000001">
    <property type="protein sequence ID" value="PRY94541.1"/>
    <property type="molecule type" value="Genomic_DNA"/>
</dbReference>
<dbReference type="InterPro" id="IPR021323">
    <property type="entry name" value="DUF2927"/>
</dbReference>
<evidence type="ECO:0000313" key="3">
    <source>
        <dbReference type="EMBL" id="PRY94541.1"/>
    </source>
</evidence>
<evidence type="ECO:0000256" key="1">
    <source>
        <dbReference type="SAM" id="MobiDB-lite"/>
    </source>
</evidence>
<accession>A0A2T0X6F7</accession>
<feature type="region of interest" description="Disordered" evidence="1">
    <location>
        <begin position="23"/>
        <end position="53"/>
    </location>
</feature>
<dbReference type="Proteomes" id="UP000238801">
    <property type="component" value="Unassembled WGS sequence"/>
</dbReference>
<sequence>MGGTAGIKAWAGAALVGAALSGCVPVPEAAPPPPPPPPPTAAPETSPSPDARGDRLVEETTRYYAGLQRSLLARGLLRTERAPSDAPFDARDLTESFVRVALFDEYDSASRQRATPSPLRRFAAPVRLALRFDARVPTSRRALAERELTAYARRLSEATRHPVGLGTPPNFHVLVLTEPGRRAAAPLLRELVPGISAGAVRTVTNMPGSINCLVLAFTPPGAETYTQAVAVIRAEHPDLLFRGCIHEEVAQGLGLANDSPAARPSIFNDDEEFGLLTEHDELLLRILYDPRLRPGMGAAEARPVVRGIAEELLAGPGPS</sequence>
<proteinExistence type="predicted"/>
<name>A0A2T0X6F7_9RHOB</name>